<proteinExistence type="predicted"/>
<keyword evidence="2" id="KW-1185">Reference proteome</keyword>
<accession>A0AAV4N6R4</accession>
<dbReference type="EMBL" id="BPLR01020589">
    <property type="protein sequence ID" value="GIX80372.1"/>
    <property type="molecule type" value="Genomic_DNA"/>
</dbReference>
<dbReference type="Proteomes" id="UP001054945">
    <property type="component" value="Unassembled WGS sequence"/>
</dbReference>
<protein>
    <submittedName>
        <fullName evidence="1">Uncharacterized protein</fullName>
    </submittedName>
</protein>
<dbReference type="AlphaFoldDB" id="A0AAV4N6R4"/>
<evidence type="ECO:0000313" key="2">
    <source>
        <dbReference type="Proteomes" id="UP001054945"/>
    </source>
</evidence>
<organism evidence="1 2">
    <name type="scientific">Caerostris extrusa</name>
    <name type="common">Bark spider</name>
    <name type="synonym">Caerostris bankana</name>
    <dbReference type="NCBI Taxonomy" id="172846"/>
    <lineage>
        <taxon>Eukaryota</taxon>
        <taxon>Metazoa</taxon>
        <taxon>Ecdysozoa</taxon>
        <taxon>Arthropoda</taxon>
        <taxon>Chelicerata</taxon>
        <taxon>Arachnida</taxon>
        <taxon>Araneae</taxon>
        <taxon>Araneomorphae</taxon>
        <taxon>Entelegynae</taxon>
        <taxon>Araneoidea</taxon>
        <taxon>Araneidae</taxon>
        <taxon>Caerostris</taxon>
    </lineage>
</organism>
<evidence type="ECO:0000313" key="1">
    <source>
        <dbReference type="EMBL" id="GIX80372.1"/>
    </source>
</evidence>
<gene>
    <name evidence="1" type="ORF">CEXT_730121</name>
</gene>
<comment type="caution">
    <text evidence="1">The sequence shown here is derived from an EMBL/GenBank/DDBJ whole genome shotgun (WGS) entry which is preliminary data.</text>
</comment>
<sequence>MNQKGRERDGPKKDTLLSKRMAGDRSVSFMTVRMGSITILTASRTVSVKSGMAFGVSQKNITMCKKKKEKTGLSLLDGVPYPATNYPRNKVLSDSLQKLSFATGNNNHGRGFRLQARQPP</sequence>
<reference evidence="1 2" key="1">
    <citation type="submission" date="2021-06" db="EMBL/GenBank/DDBJ databases">
        <title>Caerostris extrusa draft genome.</title>
        <authorList>
            <person name="Kono N."/>
            <person name="Arakawa K."/>
        </authorList>
    </citation>
    <scope>NUCLEOTIDE SEQUENCE [LARGE SCALE GENOMIC DNA]</scope>
</reference>
<name>A0AAV4N6R4_CAEEX</name>